<dbReference type="KEGG" id="lgi:LOTGIDRAFT_150127"/>
<organism evidence="4 5">
    <name type="scientific">Lottia gigantea</name>
    <name type="common">Giant owl limpet</name>
    <dbReference type="NCBI Taxonomy" id="225164"/>
    <lineage>
        <taxon>Eukaryota</taxon>
        <taxon>Metazoa</taxon>
        <taxon>Spiralia</taxon>
        <taxon>Lophotrochozoa</taxon>
        <taxon>Mollusca</taxon>
        <taxon>Gastropoda</taxon>
        <taxon>Patellogastropoda</taxon>
        <taxon>Lottioidea</taxon>
        <taxon>Lottiidae</taxon>
        <taxon>Lottia</taxon>
    </lineage>
</organism>
<dbReference type="PANTHER" id="PTHR11955">
    <property type="entry name" value="FATTY ACID BINDING PROTEIN"/>
    <property type="match status" value="1"/>
</dbReference>
<gene>
    <name evidence="4" type="ORF">LOTGIDRAFT_150127</name>
</gene>
<sequence>MAALIGKWKKETTDNLGPLMDKMGISDQAKQMISNSNPTVEISQNGDTWNFITTIGDKNRDIKFKLGEEFENNALNGETVKSVITLEGDSMVEKFDWRGKTVTITRKVVDGKLVSTMSTDGVTAVFTLVRNC</sequence>
<dbReference type="AlphaFoldDB" id="V4AF82"/>
<protein>
    <recommendedName>
        <fullName evidence="3">Lipocalin/cytosolic fatty-acid binding domain-containing protein</fullName>
    </recommendedName>
</protein>
<evidence type="ECO:0000256" key="2">
    <source>
        <dbReference type="ARBA" id="ARBA00023121"/>
    </source>
</evidence>
<feature type="domain" description="Lipocalin/cytosolic fatty-acid binding" evidence="3">
    <location>
        <begin position="6"/>
        <end position="119"/>
    </location>
</feature>
<name>V4AF82_LOTGI</name>
<dbReference type="InterPro" id="IPR031259">
    <property type="entry name" value="ILBP"/>
</dbReference>
<dbReference type="OrthoDB" id="354351at2759"/>
<evidence type="ECO:0000256" key="1">
    <source>
        <dbReference type="ARBA" id="ARBA00008390"/>
    </source>
</evidence>
<evidence type="ECO:0000259" key="3">
    <source>
        <dbReference type="Pfam" id="PF00061"/>
    </source>
</evidence>
<dbReference type="InterPro" id="IPR000566">
    <property type="entry name" value="Lipocln_cytosolic_FA-bd_dom"/>
</dbReference>
<dbReference type="InterPro" id="IPR012674">
    <property type="entry name" value="Calycin"/>
</dbReference>
<dbReference type="CDD" id="cd00742">
    <property type="entry name" value="FABP"/>
    <property type="match status" value="1"/>
</dbReference>
<dbReference type="HOGENOM" id="CLU_113772_0_1_1"/>
<dbReference type="OMA" id="IDTINIM"/>
<dbReference type="EMBL" id="KB201656">
    <property type="protein sequence ID" value="ESO95517.1"/>
    <property type="molecule type" value="Genomic_DNA"/>
</dbReference>
<dbReference type="RefSeq" id="XP_009054019.1">
    <property type="nucleotide sequence ID" value="XM_009055771.1"/>
</dbReference>
<dbReference type="CTD" id="20235505"/>
<evidence type="ECO:0000313" key="4">
    <source>
        <dbReference type="EMBL" id="ESO95517.1"/>
    </source>
</evidence>
<keyword evidence="5" id="KW-1185">Reference proteome</keyword>
<dbReference type="Pfam" id="PF00061">
    <property type="entry name" value="Lipocalin"/>
    <property type="match status" value="1"/>
</dbReference>
<dbReference type="Gene3D" id="2.40.128.20">
    <property type="match status" value="1"/>
</dbReference>
<accession>V4AF82</accession>
<reference evidence="4 5" key="1">
    <citation type="journal article" date="2013" name="Nature">
        <title>Insights into bilaterian evolution from three spiralian genomes.</title>
        <authorList>
            <person name="Simakov O."/>
            <person name="Marletaz F."/>
            <person name="Cho S.J."/>
            <person name="Edsinger-Gonzales E."/>
            <person name="Havlak P."/>
            <person name="Hellsten U."/>
            <person name="Kuo D.H."/>
            <person name="Larsson T."/>
            <person name="Lv J."/>
            <person name="Arendt D."/>
            <person name="Savage R."/>
            <person name="Osoegawa K."/>
            <person name="de Jong P."/>
            <person name="Grimwood J."/>
            <person name="Chapman J.A."/>
            <person name="Shapiro H."/>
            <person name="Aerts A."/>
            <person name="Otillar R.P."/>
            <person name="Terry A.Y."/>
            <person name="Boore J.L."/>
            <person name="Grigoriev I.V."/>
            <person name="Lindberg D.R."/>
            <person name="Seaver E.C."/>
            <person name="Weisblat D.A."/>
            <person name="Putnam N.H."/>
            <person name="Rokhsar D.S."/>
        </authorList>
    </citation>
    <scope>NUCLEOTIDE SEQUENCE [LARGE SCALE GENOMIC DNA]</scope>
</reference>
<dbReference type="SUPFAM" id="SSF50814">
    <property type="entry name" value="Lipocalins"/>
    <property type="match status" value="1"/>
</dbReference>
<dbReference type="Proteomes" id="UP000030746">
    <property type="component" value="Unassembled WGS sequence"/>
</dbReference>
<dbReference type="PRINTS" id="PR00178">
    <property type="entry name" value="FATTYACIDBP"/>
</dbReference>
<proteinExistence type="inferred from homology"/>
<comment type="similarity">
    <text evidence="1">Belongs to the calycin superfamily. Fatty-acid binding protein (FABP) family.</text>
</comment>
<dbReference type="GO" id="GO:0008289">
    <property type="term" value="F:lipid binding"/>
    <property type="evidence" value="ECO:0007669"/>
    <property type="project" value="UniProtKB-KW"/>
</dbReference>
<dbReference type="InterPro" id="IPR000463">
    <property type="entry name" value="Fatty_acid-bd"/>
</dbReference>
<dbReference type="GeneID" id="20235505"/>
<keyword evidence="2" id="KW-0446">Lipid-binding</keyword>
<evidence type="ECO:0000313" key="5">
    <source>
        <dbReference type="Proteomes" id="UP000030746"/>
    </source>
</evidence>